<accession>A0A2C4PT25</accession>
<keyword evidence="1" id="KW-0175">Coiled coil</keyword>
<feature type="coiled-coil region" evidence="1">
    <location>
        <begin position="5"/>
        <end position="32"/>
    </location>
</feature>
<proteinExistence type="predicted"/>
<evidence type="ECO:0000256" key="1">
    <source>
        <dbReference type="SAM" id="Coils"/>
    </source>
</evidence>
<gene>
    <name evidence="2" type="ORF">COF57_30250</name>
</gene>
<name>A0A2C4PT25_9BACI</name>
<dbReference type="Proteomes" id="UP000223364">
    <property type="component" value="Unassembled WGS sequence"/>
</dbReference>
<protein>
    <recommendedName>
        <fullName evidence="4">RNA polymerase sigma-70 region 4 domain-containing protein</fullName>
    </recommendedName>
</protein>
<dbReference type="RefSeq" id="WP_060486358.1">
    <property type="nucleotide sequence ID" value="NZ_LJXA01000007.1"/>
</dbReference>
<comment type="caution">
    <text evidence="2">The sequence shown here is derived from an EMBL/GenBank/DDBJ whole genome shotgun (WGS) entry which is preliminary data.</text>
</comment>
<dbReference type="EMBL" id="NUSP01000057">
    <property type="protein sequence ID" value="PHD55363.1"/>
    <property type="molecule type" value="Genomic_DNA"/>
</dbReference>
<reference evidence="2 3" key="1">
    <citation type="submission" date="2017-09" db="EMBL/GenBank/DDBJ databases">
        <title>Large-scale bioinformatics analysis of Bacillus genomes uncovers conserved roles of natural products in bacterial physiology.</title>
        <authorList>
            <consortium name="Agbiome Team Llc"/>
            <person name="Bleich R.M."/>
            <person name="Grubbs K.J."/>
            <person name="Santa Maria K.C."/>
            <person name="Allen S.E."/>
            <person name="Farag S."/>
            <person name="Shank E.A."/>
            <person name="Bowers A."/>
        </authorList>
    </citation>
    <scope>NUCLEOTIDE SEQUENCE [LARGE SCALE GENOMIC DNA]</scope>
    <source>
        <strain evidence="2 3">AFS044295</strain>
    </source>
</reference>
<evidence type="ECO:0008006" key="4">
    <source>
        <dbReference type="Google" id="ProtNLM"/>
    </source>
</evidence>
<evidence type="ECO:0000313" key="3">
    <source>
        <dbReference type="Proteomes" id="UP000223364"/>
    </source>
</evidence>
<sequence>MTNIYQNLGEEIELMEVELKDLKLEHKYLMKNMHMNAPKFNGVTDYSKNRVTGGQIPLALDEIAGRHDRIMEKSERLKQRIADKKGLMREAQFIMSKKKGLEQQIIYLRDVMGFNLKQVASELGYSYDHIRRVSSKMKRSHNHATTKTHCS</sequence>
<evidence type="ECO:0000313" key="2">
    <source>
        <dbReference type="EMBL" id="PHD55363.1"/>
    </source>
</evidence>
<dbReference type="AlphaFoldDB" id="A0A2C4PT25"/>
<organism evidence="2 3">
    <name type="scientific">Bacillus wiedmannii</name>
    <dbReference type="NCBI Taxonomy" id="1890302"/>
    <lineage>
        <taxon>Bacteria</taxon>
        <taxon>Bacillati</taxon>
        <taxon>Bacillota</taxon>
        <taxon>Bacilli</taxon>
        <taxon>Bacillales</taxon>
        <taxon>Bacillaceae</taxon>
        <taxon>Bacillus</taxon>
        <taxon>Bacillus cereus group</taxon>
    </lineage>
</organism>
<dbReference type="SUPFAM" id="SSF46966">
    <property type="entry name" value="Spectrin repeat"/>
    <property type="match status" value="1"/>
</dbReference>